<dbReference type="InterPro" id="IPR004360">
    <property type="entry name" value="Glyas_Fos-R_dOase_dom"/>
</dbReference>
<proteinExistence type="predicted"/>
<evidence type="ECO:0000259" key="2">
    <source>
        <dbReference type="PROSITE" id="PS51819"/>
    </source>
</evidence>
<dbReference type="InterPro" id="IPR029068">
    <property type="entry name" value="Glyas_Bleomycin-R_OHBP_Dase"/>
</dbReference>
<dbReference type="Gene3D" id="3.30.720.110">
    <property type="match status" value="1"/>
</dbReference>
<dbReference type="PROSITE" id="PS51819">
    <property type="entry name" value="VOC"/>
    <property type="match status" value="1"/>
</dbReference>
<protein>
    <submittedName>
        <fullName evidence="3">Glyoxalase-like domain-containing protein</fullName>
    </submittedName>
</protein>
<name>A0A1M5C4G9_9HYPH</name>
<accession>A0A1M5C4G9</accession>
<dbReference type="Gene3D" id="3.30.720.120">
    <property type="match status" value="1"/>
</dbReference>
<dbReference type="AlphaFoldDB" id="A0A1M5C4G9"/>
<evidence type="ECO:0000256" key="1">
    <source>
        <dbReference type="SAM" id="MobiDB-lite"/>
    </source>
</evidence>
<dbReference type="SUPFAM" id="SSF54593">
    <property type="entry name" value="Glyoxalase/Bleomycin resistance protein/Dihydroxybiphenyl dioxygenase"/>
    <property type="match status" value="1"/>
</dbReference>
<dbReference type="EMBL" id="FQVC01000008">
    <property type="protein sequence ID" value="SHF49664.1"/>
    <property type="molecule type" value="Genomic_DNA"/>
</dbReference>
<dbReference type="Proteomes" id="UP000184533">
    <property type="component" value="Unassembled WGS sequence"/>
</dbReference>
<dbReference type="Pfam" id="PF00903">
    <property type="entry name" value="Glyoxalase"/>
    <property type="match status" value="1"/>
</dbReference>
<feature type="domain" description="VOC" evidence="2">
    <location>
        <begin position="10"/>
        <end position="131"/>
    </location>
</feature>
<reference evidence="3 4" key="1">
    <citation type="submission" date="2016-11" db="EMBL/GenBank/DDBJ databases">
        <authorList>
            <person name="Jaros S."/>
            <person name="Januszkiewicz K."/>
            <person name="Wedrychowicz H."/>
        </authorList>
    </citation>
    <scope>NUCLEOTIDE SEQUENCE [LARGE SCALE GENOMIC DNA]</scope>
    <source>
        <strain evidence="3 4">DSM 17137</strain>
    </source>
</reference>
<evidence type="ECO:0000313" key="3">
    <source>
        <dbReference type="EMBL" id="SHF49664.1"/>
    </source>
</evidence>
<evidence type="ECO:0000313" key="4">
    <source>
        <dbReference type="Proteomes" id="UP000184533"/>
    </source>
</evidence>
<gene>
    <name evidence="3" type="ORF">SAMN02745223_02808</name>
</gene>
<feature type="region of interest" description="Disordered" evidence="1">
    <location>
        <begin position="135"/>
        <end position="155"/>
    </location>
</feature>
<organism evidence="3 4">
    <name type="scientific">Devosia limi DSM 17137</name>
    <dbReference type="NCBI Taxonomy" id="1121477"/>
    <lineage>
        <taxon>Bacteria</taxon>
        <taxon>Pseudomonadati</taxon>
        <taxon>Pseudomonadota</taxon>
        <taxon>Alphaproteobacteria</taxon>
        <taxon>Hyphomicrobiales</taxon>
        <taxon>Devosiaceae</taxon>
        <taxon>Devosia</taxon>
    </lineage>
</organism>
<sequence>MQRGAQMAVFIDRVMFNILVKDLTTSAAFYRQLADFEQTYTSDWYIVMTAPGLAGLEIGLIDQVSEFTPRSAGGIPAGGFLTLVVDDVFAAYQRAGELGVEQIEPPTAQAYGQTRALIRDPNGIVIDLSTPTDALPVGLSGGGTPNPEDPPVDQQ</sequence>
<dbReference type="InterPro" id="IPR037523">
    <property type="entry name" value="VOC_core"/>
</dbReference>